<dbReference type="InterPro" id="IPR024079">
    <property type="entry name" value="MetalloPept_cat_dom_sf"/>
</dbReference>
<name>A0ABQ8Q5A5_9AGAR</name>
<dbReference type="Proteomes" id="UP001163828">
    <property type="component" value="Unassembled WGS sequence"/>
</dbReference>
<feature type="signal peptide" evidence="1">
    <location>
        <begin position="1"/>
        <end position="26"/>
    </location>
</feature>
<dbReference type="EMBL" id="MU790748">
    <property type="protein sequence ID" value="KAJ3993683.1"/>
    <property type="molecule type" value="Genomic_DNA"/>
</dbReference>
<protein>
    <recommendedName>
        <fullName evidence="4">Lysine-specific metallo-endopeptidase domain-containing protein</fullName>
    </recommendedName>
</protein>
<evidence type="ECO:0000256" key="1">
    <source>
        <dbReference type="SAM" id="SignalP"/>
    </source>
</evidence>
<proteinExistence type="predicted"/>
<evidence type="ECO:0000313" key="3">
    <source>
        <dbReference type="Proteomes" id="UP001163828"/>
    </source>
</evidence>
<keyword evidence="1" id="KW-0732">Signal</keyword>
<organism evidence="2 3">
    <name type="scientific">Lentinula boryana</name>
    <dbReference type="NCBI Taxonomy" id="40481"/>
    <lineage>
        <taxon>Eukaryota</taxon>
        <taxon>Fungi</taxon>
        <taxon>Dikarya</taxon>
        <taxon>Basidiomycota</taxon>
        <taxon>Agaricomycotina</taxon>
        <taxon>Agaricomycetes</taxon>
        <taxon>Agaricomycetidae</taxon>
        <taxon>Agaricales</taxon>
        <taxon>Marasmiineae</taxon>
        <taxon>Omphalotaceae</taxon>
        <taxon>Lentinula</taxon>
    </lineage>
</organism>
<reference evidence="2" key="1">
    <citation type="submission" date="2022-08" db="EMBL/GenBank/DDBJ databases">
        <authorList>
            <consortium name="DOE Joint Genome Institute"/>
            <person name="Min B."/>
            <person name="Riley R."/>
            <person name="Sierra-Patev S."/>
            <person name="Naranjo-Ortiz M."/>
            <person name="Looney B."/>
            <person name="Konkel Z."/>
            <person name="Slot J.C."/>
            <person name="Sakamoto Y."/>
            <person name="Steenwyk J.L."/>
            <person name="Rokas A."/>
            <person name="Carro J."/>
            <person name="Camarero S."/>
            <person name="Ferreira P."/>
            <person name="Molpeceres G."/>
            <person name="Ruiz-Duenas F.J."/>
            <person name="Serrano A."/>
            <person name="Henrissat B."/>
            <person name="Drula E."/>
            <person name="Hughes K.W."/>
            <person name="Mata J.L."/>
            <person name="Ishikawa N.K."/>
            <person name="Vargas-Isla R."/>
            <person name="Ushijima S."/>
            <person name="Smith C.A."/>
            <person name="Ahrendt S."/>
            <person name="Andreopoulos W."/>
            <person name="He G."/>
            <person name="Labutti K."/>
            <person name="Lipzen A."/>
            <person name="Ng V."/>
            <person name="Sandor L."/>
            <person name="Barry K."/>
            <person name="Martinez A.T."/>
            <person name="Xiao Y."/>
            <person name="Gibbons J.G."/>
            <person name="Terashima K."/>
            <person name="Hibbett D.S."/>
            <person name="Grigoriev I.V."/>
        </authorList>
    </citation>
    <scope>NUCLEOTIDE SEQUENCE</scope>
    <source>
        <strain evidence="2">TFB10827</strain>
    </source>
</reference>
<dbReference type="Gene3D" id="3.40.390.10">
    <property type="entry name" value="Collagenase (Catalytic Domain)"/>
    <property type="match status" value="1"/>
</dbReference>
<gene>
    <name evidence="2" type="ORF">F5050DRAFT_1843930</name>
</gene>
<accession>A0ABQ8Q5A5</accession>
<evidence type="ECO:0008006" key="4">
    <source>
        <dbReference type="Google" id="ProtNLM"/>
    </source>
</evidence>
<keyword evidence="3" id="KW-1185">Reference proteome</keyword>
<feature type="chain" id="PRO_5046340250" description="Lysine-specific metallo-endopeptidase domain-containing protein" evidence="1">
    <location>
        <begin position="27"/>
        <end position="278"/>
    </location>
</feature>
<sequence length="278" mass="31482">MPLRNSTIHSLLVYIFLLEGLMLTFSIPQPAPPSAARDSSSTNMDYRLFEFFTIHSSCKSRRAMVARIISDAFMLAEVGRDIPESSISYKNYFVDPALDQNEFYIVRNMSVSILSNGDSKKKTTIRCPRKDIGVIARTTADPTDDPFIELFPKFFQYPSLASKPFTKNGWCTPPPHDLFNFQVKESFLIHEFTHLAHIAQRALELASNQAAERIIALRRVGTIDITHAKGYDHYDIPAQAARDLKKQWVAYLTSQAHEVKPSFWPDENGESYGDALLG</sequence>
<comment type="caution">
    <text evidence="2">The sequence shown here is derived from an EMBL/GenBank/DDBJ whole genome shotgun (WGS) entry which is preliminary data.</text>
</comment>
<evidence type="ECO:0000313" key="2">
    <source>
        <dbReference type="EMBL" id="KAJ3993683.1"/>
    </source>
</evidence>